<dbReference type="PANTHER" id="PTHR45138">
    <property type="entry name" value="REGULATORY COMPONENTS OF SENSORY TRANSDUCTION SYSTEM"/>
    <property type="match status" value="1"/>
</dbReference>
<keyword evidence="4" id="KW-1185">Reference proteome</keyword>
<dbReference type="SMART" id="SM00267">
    <property type="entry name" value="GGDEF"/>
    <property type="match status" value="1"/>
</dbReference>
<reference evidence="3 4" key="1">
    <citation type="journal article" date="2009" name="PLoS Genet.">
        <title>Alliance of proteomics and genomics to unravel the specificities of Sahara bacterium Deinococcus deserti.</title>
        <authorList>
            <person name="de Groot A."/>
            <person name="Dulermo R."/>
            <person name="Ortet P."/>
            <person name="Blanchard L."/>
            <person name="Guerin P."/>
            <person name="Fernandez B."/>
            <person name="Vacherie B."/>
            <person name="Dossat C."/>
            <person name="Jolivet E."/>
            <person name="Siguier P."/>
            <person name="Chandler M."/>
            <person name="Barakat M."/>
            <person name="Dedieu A."/>
            <person name="Barbe V."/>
            <person name="Heulin T."/>
            <person name="Sommer S."/>
            <person name="Achouak W."/>
            <person name="Armengaud J."/>
        </authorList>
    </citation>
    <scope>NUCLEOTIDE SEQUENCE [LARGE SCALE GENOMIC DNA]</scope>
    <source>
        <strain evidence="4">DSM 17065 / CIP 109153 / LMG 22923 / VCD115</strain>
    </source>
</reference>
<evidence type="ECO:0000256" key="1">
    <source>
        <dbReference type="SAM" id="Coils"/>
    </source>
</evidence>
<dbReference type="PANTHER" id="PTHR45138:SF9">
    <property type="entry name" value="DIGUANYLATE CYCLASE DGCM-RELATED"/>
    <property type="match status" value="1"/>
</dbReference>
<dbReference type="CDD" id="cd01949">
    <property type="entry name" value="GGDEF"/>
    <property type="match status" value="1"/>
</dbReference>
<dbReference type="InterPro" id="IPR000160">
    <property type="entry name" value="GGDEF_dom"/>
</dbReference>
<feature type="coiled-coil region" evidence="1">
    <location>
        <begin position="336"/>
        <end position="373"/>
    </location>
</feature>
<keyword evidence="1" id="KW-0175">Coiled coil</keyword>
<evidence type="ECO:0000259" key="2">
    <source>
        <dbReference type="PROSITE" id="PS50887"/>
    </source>
</evidence>
<sequence length="538" mass="60454">MSDPLMQKLEDAWRWRESDPMRCQALLDEVSGTLNTFATEDWLIRTARQVVHAYLAFRDACQAEALSAATEALQVLNSQTSSWWYSRALNVRSCALLELGEYEQATLSLREQLRVSRDNGDVETEGSGLHDLGVMYTRTHPQTAESYLLSARAVFEAQRNTVGRAFCAYSLADLREAQGNSPEALQLYHDSLRHARSAGHQPMEVLVLSRLGELALSRGEAQAGEDWLRQALERETGQVGKRPLWVAVPPLVRLMLHGGRLTEARDMLLQQQARAQKAGMVVPLVAVHELLADVYEALDDPRRALEHLREYQRLFRQENSDEQARRVRALEVLHRTELAQQEADNQRQLNDRLKQALSELETLHRQVARASITDELTGVFNRHFLMTQGAAQVRQKTGQCASVAMLDIDHFKAVNDTYGHSGGDQVLRSFAQFLQAQLGSGTLLCRFGGEEFVVIFSDMPPEQALLHLDQLRLRLTDMAVPEFPSLQVSFTAGVVACKDGDLPEALRRADTLLLRGKRQGRGRILGDQDLPHQSRALP</sequence>
<dbReference type="SUPFAM" id="SSF55073">
    <property type="entry name" value="Nucleotide cyclase"/>
    <property type="match status" value="1"/>
</dbReference>
<dbReference type="SUPFAM" id="SSF48452">
    <property type="entry name" value="TPR-like"/>
    <property type="match status" value="1"/>
</dbReference>
<dbReference type="eggNOG" id="COG3706">
    <property type="taxonomic scope" value="Bacteria"/>
</dbReference>
<dbReference type="InterPro" id="IPR019734">
    <property type="entry name" value="TPR_rpt"/>
</dbReference>
<dbReference type="GO" id="GO:0052621">
    <property type="term" value="F:diguanylate cyclase activity"/>
    <property type="evidence" value="ECO:0007669"/>
    <property type="project" value="TreeGrafter"/>
</dbReference>
<dbReference type="Gene3D" id="3.30.70.270">
    <property type="match status" value="1"/>
</dbReference>
<dbReference type="PaxDb" id="546414-Deide_14480"/>
<name>C1CW32_DEIDV</name>
<accession>C1CW32</accession>
<dbReference type="RefSeq" id="WP_012693522.1">
    <property type="nucleotide sequence ID" value="NC_012526.1"/>
</dbReference>
<dbReference type="Pfam" id="PF00990">
    <property type="entry name" value="GGDEF"/>
    <property type="match status" value="1"/>
</dbReference>
<evidence type="ECO:0000313" key="4">
    <source>
        <dbReference type="Proteomes" id="UP000002208"/>
    </source>
</evidence>
<dbReference type="OrthoDB" id="54420at2"/>
<dbReference type="HOGENOM" id="CLU_505994_0_0_0"/>
<dbReference type="Gene3D" id="1.25.40.10">
    <property type="entry name" value="Tetratricopeptide repeat domain"/>
    <property type="match status" value="1"/>
</dbReference>
<dbReference type="SMART" id="SM00028">
    <property type="entry name" value="TPR"/>
    <property type="match status" value="4"/>
</dbReference>
<dbReference type="InterPro" id="IPR011990">
    <property type="entry name" value="TPR-like_helical_dom_sf"/>
</dbReference>
<dbReference type="STRING" id="546414.Deide_14480"/>
<dbReference type="KEGG" id="ddr:Deide_14480"/>
<dbReference type="InterPro" id="IPR050469">
    <property type="entry name" value="Diguanylate_Cyclase"/>
</dbReference>
<dbReference type="Proteomes" id="UP000002208">
    <property type="component" value="Chromosome"/>
</dbReference>
<gene>
    <name evidence="3" type="ordered locus">Deide_14480</name>
</gene>
<dbReference type="EMBL" id="CP001114">
    <property type="protein sequence ID" value="ACO46399.1"/>
    <property type="molecule type" value="Genomic_DNA"/>
</dbReference>
<dbReference type="NCBIfam" id="TIGR00254">
    <property type="entry name" value="GGDEF"/>
    <property type="match status" value="1"/>
</dbReference>
<protein>
    <submittedName>
        <fullName evidence="3">GGDEF domain and Tetratricopeptide repeats-containing protein</fullName>
    </submittedName>
</protein>
<feature type="domain" description="GGDEF" evidence="2">
    <location>
        <begin position="399"/>
        <end position="529"/>
    </location>
</feature>
<proteinExistence type="predicted"/>
<evidence type="ECO:0000313" key="3">
    <source>
        <dbReference type="EMBL" id="ACO46399.1"/>
    </source>
</evidence>
<dbReference type="InterPro" id="IPR043128">
    <property type="entry name" value="Rev_trsase/Diguanyl_cyclase"/>
</dbReference>
<organism evidence="3 4">
    <name type="scientific">Deinococcus deserti (strain DSM 17065 / CIP 109153 / LMG 22923 / VCD115)</name>
    <dbReference type="NCBI Taxonomy" id="546414"/>
    <lineage>
        <taxon>Bacteria</taxon>
        <taxon>Thermotogati</taxon>
        <taxon>Deinococcota</taxon>
        <taxon>Deinococci</taxon>
        <taxon>Deinococcales</taxon>
        <taxon>Deinococcaceae</taxon>
        <taxon>Deinococcus</taxon>
    </lineage>
</organism>
<dbReference type="AlphaFoldDB" id="C1CW32"/>
<dbReference type="InterPro" id="IPR029787">
    <property type="entry name" value="Nucleotide_cyclase"/>
</dbReference>
<dbReference type="PROSITE" id="PS50887">
    <property type="entry name" value="GGDEF"/>
    <property type="match status" value="1"/>
</dbReference>